<protein>
    <submittedName>
        <fullName evidence="1">Recombination inhibitory protein MutS2</fullName>
    </submittedName>
</protein>
<sequence>MNEKTLRVLEFDKIINKLVSLTASPLGKELAEALVPDTDFVRVQKALKETSDGVTFIARRGSPPMEESMIYETALGELRLGRF</sequence>
<gene>
    <name evidence="1" type="ORF">JCM21531_848</name>
</gene>
<name>W4V2Q5_9FIRM</name>
<organism evidence="1 2">
    <name type="scientific">Acetivibrio straminisolvens JCM 21531</name>
    <dbReference type="NCBI Taxonomy" id="1294263"/>
    <lineage>
        <taxon>Bacteria</taxon>
        <taxon>Bacillati</taxon>
        <taxon>Bacillota</taxon>
        <taxon>Clostridia</taxon>
        <taxon>Eubacteriales</taxon>
        <taxon>Oscillospiraceae</taxon>
        <taxon>Acetivibrio</taxon>
    </lineage>
</organism>
<dbReference type="STRING" id="1294263.JCM21531_848"/>
<evidence type="ECO:0000313" key="1">
    <source>
        <dbReference type="EMBL" id="GAE87476.1"/>
    </source>
</evidence>
<accession>W4V2Q5</accession>
<evidence type="ECO:0000313" key="2">
    <source>
        <dbReference type="Proteomes" id="UP000019109"/>
    </source>
</evidence>
<keyword evidence="2" id="KW-1185">Reference proteome</keyword>
<dbReference type="Proteomes" id="UP000019109">
    <property type="component" value="Unassembled WGS sequence"/>
</dbReference>
<comment type="caution">
    <text evidence="1">The sequence shown here is derived from an EMBL/GenBank/DDBJ whole genome shotgun (WGS) entry which is preliminary data.</text>
</comment>
<dbReference type="AlphaFoldDB" id="W4V2Q5"/>
<dbReference type="EMBL" id="BAVR01000007">
    <property type="protein sequence ID" value="GAE87476.1"/>
    <property type="molecule type" value="Genomic_DNA"/>
</dbReference>
<proteinExistence type="predicted"/>
<reference evidence="1" key="1">
    <citation type="journal article" date="2014" name="Genome Announc.">
        <title>Draft Genome Sequence of Clostridium straminisolvens Strain JCM 21531T, Isolated from a Cellulose-Degrading Bacterial Community.</title>
        <authorList>
            <person name="Yuki M."/>
            <person name="Oshima K."/>
            <person name="Suda W."/>
            <person name="Sakamoto M."/>
            <person name="Kitamura K."/>
            <person name="Iida T."/>
            <person name="Hattori M."/>
            <person name="Ohkuma M."/>
        </authorList>
    </citation>
    <scope>NUCLEOTIDE SEQUENCE [LARGE SCALE GENOMIC DNA]</scope>
    <source>
        <strain evidence="1">JCM 21531</strain>
    </source>
</reference>